<organism evidence="4 5">
    <name type="scientific">Albula goreensis</name>
    <dbReference type="NCBI Taxonomy" id="1534307"/>
    <lineage>
        <taxon>Eukaryota</taxon>
        <taxon>Metazoa</taxon>
        <taxon>Chordata</taxon>
        <taxon>Craniata</taxon>
        <taxon>Vertebrata</taxon>
        <taxon>Euteleostomi</taxon>
        <taxon>Actinopterygii</taxon>
        <taxon>Neopterygii</taxon>
        <taxon>Teleostei</taxon>
        <taxon>Albuliformes</taxon>
        <taxon>Albulidae</taxon>
        <taxon>Albula</taxon>
    </lineage>
</organism>
<sequence>MIKMKLPMRTAEEGGDDTAEEEQEKTDCNLHIPSSVSNRFEDSARGLGYSLLQLDKEAVFEWFGLHLNPAKRIEFMCGLLHMCQPLELRFLGSCLEDLARKDYHVLRDFETRANSPSDLGLLTDVTDPVVRSKLLVCLSLLGSENRECAGILFRILSHVDSALYFKNYDFPLPSYRDSENIQNTQCEEEIETSEQRCGPPLEAGSGALEQLALLFTMASLHPAFPFHQRETVRIQLDKVKTAVEEERRHLQHRTNALQGKGSKSDYLSPSTETSPSDRVQSPHTSQPPARAPQREAVYIERIVLRRISRGRMNREYNFEVKWSDSSSTNVTKTHLELRDFLLKLPQERSSESFEKGILHVLRHGNQQEDRDLEIRELERKLREKFLSAPQVFCQTRKVCTFFLSDPTRESRGLCNAAPPGQPADRFKEDCSETSSQEEDVETYTPGHRKRHGSKSPSLCTQSTKSSQAESRRPPRSEHNGAGDWRRRSGLEPHSPGAQQHLPDDKRTSLPGNKSKGRTLGTEREKVKRGEGRTGPVCNGILRPPPPAQTMRQAAGKDCLANAGSGPDTLGETSSESYSSPSSPQHDGRESLESEDEDEKDRDTDSNSDDFLSCKAVGGAAVATVRPMVPVTQKECPLNTPKFPSLPLINSMPFVAQNGTARPEGSAPPPATDSKPAGGLPPTIPAAPREPLPGDTEKPGPEPSAPLPSALSTSSLPSPTPQPLVQRFKTGPSPQAGPKNAGPTPHPPPVGAISVIPSYLQPAYPTPESSATSGPAPAVVPATEPTPLNPVLPPSFTVPAPIIPPTGAASGGPVQPMAPPPTVPTHTPGPAPSPSPALTHSTAQSDSTSFINSSSSAAASQQQAQQQQQQQQQPAPPPQPMGCGACGCRGSCGSSHTPNYYFPPQLARQVFGVPPLFHLTSLCSSSYLSQALQSNGATQLPFFPYAGTPLLHAPSPSDHVLAGAQASYGLQQMAAFSRFYPPVFPSVGVVPGASGAAGGTKKNGNISCYNCGVSGHFAQDCKQPSIDAAQQGGFRLKYVAPHSAEGLDKPE</sequence>
<dbReference type="PANTHER" id="PTHR46939">
    <property type="entry name" value="ZINC FINGER CCHC DOMAIN-CONTAINING PROTEIN 2"/>
    <property type="match status" value="1"/>
</dbReference>
<evidence type="ECO:0000313" key="4">
    <source>
        <dbReference type="EMBL" id="KAI1902126.1"/>
    </source>
</evidence>
<dbReference type="GO" id="GO:0003676">
    <property type="term" value="F:nucleic acid binding"/>
    <property type="evidence" value="ECO:0007669"/>
    <property type="project" value="InterPro"/>
</dbReference>
<dbReference type="InterPro" id="IPR036875">
    <property type="entry name" value="Znf_CCHC_sf"/>
</dbReference>
<feature type="compositionally biased region" description="Polar residues" evidence="2">
    <location>
        <begin position="835"/>
        <end position="851"/>
    </location>
</feature>
<feature type="compositionally biased region" description="Low complexity" evidence="2">
    <location>
        <begin position="774"/>
        <end position="785"/>
    </location>
</feature>
<feature type="compositionally biased region" description="Polar residues" evidence="2">
    <location>
        <begin position="454"/>
        <end position="468"/>
    </location>
</feature>
<dbReference type="InterPro" id="IPR058599">
    <property type="entry name" value="PHAT_Smg/ZCCHC2-like"/>
</dbReference>
<protein>
    <recommendedName>
        <fullName evidence="3">CCHC-type domain-containing protein</fullName>
    </recommendedName>
</protein>
<feature type="compositionally biased region" description="Pro residues" evidence="2">
    <location>
        <begin position="815"/>
        <end position="834"/>
    </location>
</feature>
<evidence type="ECO:0000256" key="1">
    <source>
        <dbReference type="PROSITE-ProRule" id="PRU00047"/>
    </source>
</evidence>
<feature type="region of interest" description="Disordered" evidence="2">
    <location>
        <begin position="1"/>
        <end position="25"/>
    </location>
</feature>
<feature type="compositionally biased region" description="Basic and acidic residues" evidence="2">
    <location>
        <begin position="520"/>
        <end position="531"/>
    </location>
</feature>
<evidence type="ECO:0000256" key="2">
    <source>
        <dbReference type="SAM" id="MobiDB-lite"/>
    </source>
</evidence>
<feature type="region of interest" description="Disordered" evidence="2">
    <location>
        <begin position="413"/>
        <end position="881"/>
    </location>
</feature>
<dbReference type="InterPro" id="IPR057327">
    <property type="entry name" value="Vts1_dom"/>
</dbReference>
<feature type="compositionally biased region" description="Low complexity" evidence="2">
    <location>
        <begin position="706"/>
        <end position="716"/>
    </location>
</feature>
<keyword evidence="1" id="KW-0863">Zinc-finger</keyword>
<keyword evidence="5" id="KW-1185">Reference proteome</keyword>
<feature type="compositionally biased region" description="Pro residues" evidence="2">
    <location>
        <begin position="681"/>
        <end position="690"/>
    </location>
</feature>
<dbReference type="GO" id="GO:0008270">
    <property type="term" value="F:zinc ion binding"/>
    <property type="evidence" value="ECO:0007669"/>
    <property type="project" value="UniProtKB-KW"/>
</dbReference>
<keyword evidence="1" id="KW-0862">Zinc</keyword>
<dbReference type="Pfam" id="PF00098">
    <property type="entry name" value="zf-CCHC"/>
    <property type="match status" value="1"/>
</dbReference>
<feature type="compositionally biased region" description="Acidic residues" evidence="2">
    <location>
        <begin position="13"/>
        <end position="24"/>
    </location>
</feature>
<dbReference type="InterPro" id="IPR001878">
    <property type="entry name" value="Znf_CCHC"/>
</dbReference>
<name>A0A8T3E1L2_9TELE</name>
<feature type="compositionally biased region" description="Basic and acidic residues" evidence="2">
    <location>
        <begin position="469"/>
        <end position="490"/>
    </location>
</feature>
<evidence type="ECO:0000259" key="3">
    <source>
        <dbReference type="PROSITE" id="PS50158"/>
    </source>
</evidence>
<accession>A0A8T3E1L2</accession>
<proteinExistence type="predicted"/>
<dbReference type="PROSITE" id="PS50158">
    <property type="entry name" value="ZF_CCHC"/>
    <property type="match status" value="1"/>
</dbReference>
<dbReference type="PANTHER" id="PTHR46939:SF1">
    <property type="entry name" value="ZINC FINGER CCHC DOMAIN-CONTAINING PROTEIN 2"/>
    <property type="match status" value="1"/>
</dbReference>
<dbReference type="Pfam" id="PF26034">
    <property type="entry name" value="PHAT_SMAUG"/>
    <property type="match status" value="1"/>
</dbReference>
<feature type="domain" description="CCHC-type" evidence="3">
    <location>
        <begin position="1007"/>
        <end position="1022"/>
    </location>
</feature>
<dbReference type="OrthoDB" id="6361509at2759"/>
<feature type="region of interest" description="Disordered" evidence="2">
    <location>
        <begin position="247"/>
        <end position="293"/>
    </location>
</feature>
<keyword evidence="1" id="KW-0479">Metal-binding</keyword>
<dbReference type="Pfam" id="PF25479">
    <property type="entry name" value="Vts1"/>
    <property type="match status" value="1"/>
</dbReference>
<dbReference type="Gene3D" id="4.10.60.10">
    <property type="entry name" value="Zinc finger, CCHC-type"/>
    <property type="match status" value="1"/>
</dbReference>
<comment type="caution">
    <text evidence="4">The sequence shown here is derived from an EMBL/GenBank/DDBJ whole genome shotgun (WGS) entry which is preliminary data.</text>
</comment>
<reference evidence="4" key="1">
    <citation type="submission" date="2021-01" db="EMBL/GenBank/DDBJ databases">
        <authorList>
            <person name="Zahm M."/>
            <person name="Roques C."/>
            <person name="Cabau C."/>
            <person name="Klopp C."/>
            <person name="Donnadieu C."/>
            <person name="Jouanno E."/>
            <person name="Lampietro C."/>
            <person name="Louis A."/>
            <person name="Herpin A."/>
            <person name="Echchiki A."/>
            <person name="Berthelot C."/>
            <person name="Parey E."/>
            <person name="Roest-Crollius H."/>
            <person name="Braasch I."/>
            <person name="Postlethwait J."/>
            <person name="Bobe J."/>
            <person name="Montfort J."/>
            <person name="Bouchez O."/>
            <person name="Begum T."/>
            <person name="Mejri S."/>
            <person name="Adams A."/>
            <person name="Chen W.-J."/>
            <person name="Guiguen Y."/>
        </authorList>
    </citation>
    <scope>NUCLEOTIDE SEQUENCE</scope>
    <source>
        <tissue evidence="4">Blood</tissue>
    </source>
</reference>
<feature type="compositionally biased region" description="Low complexity" evidence="2">
    <location>
        <begin position="852"/>
        <end position="872"/>
    </location>
</feature>
<dbReference type="EMBL" id="JAERUA010000003">
    <property type="protein sequence ID" value="KAI1902126.1"/>
    <property type="molecule type" value="Genomic_DNA"/>
</dbReference>
<evidence type="ECO:0000313" key="5">
    <source>
        <dbReference type="Proteomes" id="UP000829720"/>
    </source>
</evidence>
<dbReference type="Proteomes" id="UP000829720">
    <property type="component" value="Unassembled WGS sequence"/>
</dbReference>
<dbReference type="InterPro" id="IPR042793">
    <property type="entry name" value="ZCCHC2"/>
</dbReference>
<gene>
    <name evidence="4" type="ORF">AGOR_G00041500</name>
</gene>
<feature type="compositionally biased region" description="Polar residues" evidence="2">
    <location>
        <begin position="265"/>
        <end position="287"/>
    </location>
</feature>
<feature type="compositionally biased region" description="Low complexity" evidence="2">
    <location>
        <begin position="573"/>
        <end position="583"/>
    </location>
</feature>
<dbReference type="SMART" id="SM00343">
    <property type="entry name" value="ZnF_C2HC"/>
    <property type="match status" value="1"/>
</dbReference>
<dbReference type="AlphaFoldDB" id="A0A8T3E1L2"/>
<dbReference type="SUPFAM" id="SSF57756">
    <property type="entry name" value="Retrovirus zinc finger-like domains"/>
    <property type="match status" value="1"/>
</dbReference>